<dbReference type="EMBL" id="JAHDYR010000012">
    <property type="protein sequence ID" value="KAG9395075.1"/>
    <property type="molecule type" value="Genomic_DNA"/>
</dbReference>
<dbReference type="SUPFAM" id="SSF50985">
    <property type="entry name" value="RCC1/BLIP-II"/>
    <property type="match status" value="1"/>
</dbReference>
<name>A0A8J6AXQ9_9EUKA</name>
<keyword evidence="2" id="KW-1185">Reference proteome</keyword>
<protein>
    <submittedName>
        <fullName evidence="1">Uncharacterized protein</fullName>
    </submittedName>
</protein>
<comment type="caution">
    <text evidence="1">The sequence shown here is derived from an EMBL/GenBank/DDBJ whole genome shotgun (WGS) entry which is preliminary data.</text>
</comment>
<dbReference type="Proteomes" id="UP000717585">
    <property type="component" value="Unassembled WGS sequence"/>
</dbReference>
<dbReference type="AlphaFoldDB" id="A0A8J6AXQ9"/>
<proteinExistence type="predicted"/>
<organism evidence="1 2">
    <name type="scientific">Carpediemonas membranifera</name>
    <dbReference type="NCBI Taxonomy" id="201153"/>
    <lineage>
        <taxon>Eukaryota</taxon>
        <taxon>Metamonada</taxon>
        <taxon>Carpediemonas-like organisms</taxon>
        <taxon>Carpediemonas</taxon>
    </lineage>
</organism>
<evidence type="ECO:0000313" key="2">
    <source>
        <dbReference type="Proteomes" id="UP000717585"/>
    </source>
</evidence>
<reference evidence="1" key="1">
    <citation type="submission" date="2021-05" db="EMBL/GenBank/DDBJ databases">
        <title>A free-living protist that lacks canonical eukaryotic 1 DNA replication and segregation systems.</title>
        <authorList>
            <person name="Salas-Leiva D.E."/>
            <person name="Tromer E.C."/>
            <person name="Curtis B.A."/>
            <person name="Jerlstrom-Hultqvist J."/>
            <person name="Kolisko M."/>
            <person name="Yi Z."/>
            <person name="Salas-Leiva J.S."/>
            <person name="Gallot-Lavallee L."/>
            <person name="Kops G.J.P.L."/>
            <person name="Archibald J.M."/>
            <person name="Simpson A.G.B."/>
            <person name="Roger A.J."/>
        </authorList>
    </citation>
    <scope>NUCLEOTIDE SEQUENCE</scope>
    <source>
        <strain evidence="1">BICM</strain>
    </source>
</reference>
<dbReference type="InterPro" id="IPR009091">
    <property type="entry name" value="RCC1/BLIP-II"/>
</dbReference>
<gene>
    <name evidence="1" type="ORF">J8273_0291</name>
</gene>
<sequence length="515" mass="55792">MKMKMNRQRSWSNATIAEELCQLSSCSRALTINTPGTASYKLAKAAAMYNTADAPSIRGRRRFLGCLVVPVRPTPPEDLTALACRMAVLRKHMDQCQARVLVGDGLLELQSPPRTVGLRGPLPDALFTLPPALLWAIVQTADPQQGTSPLWLLCKATHRAAVQLAPLVSVRQFGVCEKAVSFLTLFGRVFARGANRSGQRGVGVAGPRVRRWGRVRCPTIARLHHAHGSCIAETPVGLYSWGDNTGMALGHTRGRIVTSPRRVAIAGLHGQWHKKIRGIHIGPDRTILFVGHRCYVAGSTRGGVGAFVRADATPFVRSTLPVDAESVKFGPTTMAVLMAGRVFMAGAVGSVAPGQADWADEFTELPWQADDVALGQGYIVLLNQGAVTVLGSAVPRWLELEDNDQPGPRRVIFPWPVDAVITDGCRWFVRCAFPDRTDTRWFCGGPTGWCPIGFPAPLTEIQTAATQGPAIHFLTDSGQFVLADEMVRPCPPQPKGCLRQLGMWPLDPDNTVNGI</sequence>
<evidence type="ECO:0000313" key="1">
    <source>
        <dbReference type="EMBL" id="KAG9395075.1"/>
    </source>
</evidence>
<accession>A0A8J6AXQ9</accession>
<dbReference type="Gene3D" id="2.130.10.30">
    <property type="entry name" value="Regulator of chromosome condensation 1/beta-lactamase-inhibitor protein II"/>
    <property type="match status" value="1"/>
</dbReference>